<proteinExistence type="predicted"/>
<feature type="region of interest" description="Disordered" evidence="1">
    <location>
        <begin position="95"/>
        <end position="119"/>
    </location>
</feature>
<evidence type="ECO:0000313" key="2">
    <source>
        <dbReference type="EMBL" id="KIL56194.1"/>
    </source>
</evidence>
<feature type="compositionally biased region" description="Low complexity" evidence="1">
    <location>
        <begin position="95"/>
        <end position="106"/>
    </location>
</feature>
<dbReference type="AlphaFoldDB" id="A0A0C2SQ90"/>
<organism evidence="2 3">
    <name type="scientific">Amanita muscaria (strain Koide BX008)</name>
    <dbReference type="NCBI Taxonomy" id="946122"/>
    <lineage>
        <taxon>Eukaryota</taxon>
        <taxon>Fungi</taxon>
        <taxon>Dikarya</taxon>
        <taxon>Basidiomycota</taxon>
        <taxon>Agaricomycotina</taxon>
        <taxon>Agaricomycetes</taxon>
        <taxon>Agaricomycetidae</taxon>
        <taxon>Agaricales</taxon>
        <taxon>Pluteineae</taxon>
        <taxon>Amanitaceae</taxon>
        <taxon>Amanita</taxon>
    </lineage>
</organism>
<dbReference type="HOGENOM" id="CLU_1554855_0_0_1"/>
<gene>
    <name evidence="2" type="ORF">M378DRAFT_533446</name>
</gene>
<reference evidence="2 3" key="1">
    <citation type="submission" date="2014-04" db="EMBL/GenBank/DDBJ databases">
        <title>Evolutionary Origins and Diversification of the Mycorrhizal Mutualists.</title>
        <authorList>
            <consortium name="DOE Joint Genome Institute"/>
            <consortium name="Mycorrhizal Genomics Consortium"/>
            <person name="Kohler A."/>
            <person name="Kuo A."/>
            <person name="Nagy L.G."/>
            <person name="Floudas D."/>
            <person name="Copeland A."/>
            <person name="Barry K.W."/>
            <person name="Cichocki N."/>
            <person name="Veneault-Fourrey C."/>
            <person name="LaButti K."/>
            <person name="Lindquist E.A."/>
            <person name="Lipzen A."/>
            <person name="Lundell T."/>
            <person name="Morin E."/>
            <person name="Murat C."/>
            <person name="Riley R."/>
            <person name="Ohm R."/>
            <person name="Sun H."/>
            <person name="Tunlid A."/>
            <person name="Henrissat B."/>
            <person name="Grigoriev I.V."/>
            <person name="Hibbett D.S."/>
            <person name="Martin F."/>
        </authorList>
    </citation>
    <scope>NUCLEOTIDE SEQUENCE [LARGE SCALE GENOMIC DNA]</scope>
    <source>
        <strain evidence="2 3">Koide BX008</strain>
    </source>
</reference>
<dbReference type="InParanoid" id="A0A0C2SQ90"/>
<dbReference type="OrthoDB" id="10253744at2759"/>
<keyword evidence="3" id="KW-1185">Reference proteome</keyword>
<evidence type="ECO:0000313" key="3">
    <source>
        <dbReference type="Proteomes" id="UP000054549"/>
    </source>
</evidence>
<name>A0A0C2SQ90_AMAMK</name>
<accession>A0A0C2SQ90</accession>
<sequence>MSSSLPPPPPLSSLRGPHTAYILLHIPPNILPPTFPPRGPESQVHKRLQLAALKWGGVVNWVWHPPATPPYSSLGPTCCTTAVAMETTAAAPLISTSESTTPPDSTAHNQVGPPDENGENYSATVFSKNGRLEIPQVTLSNVEQVEEMIRQFTIEDYYHSSSSESVADSGIR</sequence>
<dbReference type="EMBL" id="KN818439">
    <property type="protein sequence ID" value="KIL56194.1"/>
    <property type="molecule type" value="Genomic_DNA"/>
</dbReference>
<evidence type="ECO:0000256" key="1">
    <source>
        <dbReference type="SAM" id="MobiDB-lite"/>
    </source>
</evidence>
<protein>
    <submittedName>
        <fullName evidence="2">Uncharacterized protein</fullName>
    </submittedName>
</protein>
<dbReference type="Proteomes" id="UP000054549">
    <property type="component" value="Unassembled WGS sequence"/>
</dbReference>